<evidence type="ECO:0000256" key="2">
    <source>
        <dbReference type="ARBA" id="ARBA00022679"/>
    </source>
</evidence>
<keyword evidence="1 4" id="KW-0963">Cytoplasm</keyword>
<dbReference type="InterPro" id="IPR036563">
    <property type="entry name" value="MoaE_sf"/>
</dbReference>
<dbReference type="GO" id="GO:0006777">
    <property type="term" value="P:Mo-molybdopterin cofactor biosynthetic process"/>
    <property type="evidence" value="ECO:0007669"/>
    <property type="project" value="UniProtKB-UniRule"/>
</dbReference>
<comment type="subunit">
    <text evidence="4">Heterotetramer; composed of 2 small (MOCS2A) and 2 large (MOCS2B) subunits.</text>
</comment>
<comment type="function">
    <text evidence="4">Catalytic subunit of the molybdopterin synthase complex, a complex that catalyzes the conversion of precursor Z into molybdopterin. Acts by mediating the incorporation of 2 sulfur atoms from thiocarboxylated MOCS2A into precursor Z to generate a dithiolene group.</text>
</comment>
<evidence type="ECO:0000256" key="3">
    <source>
        <dbReference type="ARBA" id="ARBA00023150"/>
    </source>
</evidence>
<organism evidence="6 7">
    <name type="scientific">Purpureocillium lavendulum</name>
    <dbReference type="NCBI Taxonomy" id="1247861"/>
    <lineage>
        <taxon>Eukaryota</taxon>
        <taxon>Fungi</taxon>
        <taxon>Dikarya</taxon>
        <taxon>Ascomycota</taxon>
        <taxon>Pezizomycotina</taxon>
        <taxon>Sordariomycetes</taxon>
        <taxon>Hypocreomycetidae</taxon>
        <taxon>Hypocreales</taxon>
        <taxon>Ophiocordycipitaceae</taxon>
        <taxon>Purpureocillium</taxon>
    </lineage>
</organism>
<feature type="binding site" evidence="4">
    <location>
        <position position="175"/>
    </location>
    <ligand>
        <name>substrate</name>
    </ligand>
</feature>
<comment type="catalytic activity">
    <reaction evidence="4">
        <text>2 [molybdopterin-synthase sulfur-carrier protein]-C-terminal-Gly-aminoethanethioate + cyclic pyranopterin phosphate + H2O = molybdopterin + 2 [molybdopterin-synthase sulfur-carrier protein]-C-terminal Gly-Gly + 2 H(+)</text>
        <dbReference type="Rhea" id="RHEA:26333"/>
        <dbReference type="Rhea" id="RHEA-COMP:12202"/>
        <dbReference type="Rhea" id="RHEA-COMP:19907"/>
        <dbReference type="ChEBI" id="CHEBI:15377"/>
        <dbReference type="ChEBI" id="CHEBI:15378"/>
        <dbReference type="ChEBI" id="CHEBI:58698"/>
        <dbReference type="ChEBI" id="CHEBI:59648"/>
        <dbReference type="ChEBI" id="CHEBI:90778"/>
        <dbReference type="ChEBI" id="CHEBI:232372"/>
        <dbReference type="EC" id="2.8.1.12"/>
    </reaction>
</comment>
<comment type="subcellular location">
    <subcellularLocation>
        <location evidence="4">Cytoplasm</location>
    </subcellularLocation>
</comment>
<dbReference type="InterPro" id="IPR003448">
    <property type="entry name" value="Mopterin_biosynth_MoaE"/>
</dbReference>
<dbReference type="InterPro" id="IPR028888">
    <property type="entry name" value="MOCS2B_euk"/>
</dbReference>
<dbReference type="EC" id="2.8.1.12" evidence="4"/>
<dbReference type="GO" id="GO:0030366">
    <property type="term" value="F:molybdopterin synthase activity"/>
    <property type="evidence" value="ECO:0007669"/>
    <property type="project" value="UniProtKB-UniRule"/>
</dbReference>
<accession>A0AB34G9H2</accession>
<feature type="region of interest" description="Disordered" evidence="5">
    <location>
        <begin position="22"/>
        <end position="41"/>
    </location>
</feature>
<dbReference type="AlphaFoldDB" id="A0AB34G9H2"/>
<dbReference type="EMBL" id="JAQHRD010000001">
    <property type="protein sequence ID" value="KAJ6446805.1"/>
    <property type="molecule type" value="Genomic_DNA"/>
</dbReference>
<dbReference type="Proteomes" id="UP001163105">
    <property type="component" value="Unassembled WGS sequence"/>
</dbReference>
<evidence type="ECO:0000313" key="6">
    <source>
        <dbReference type="EMBL" id="KAJ6446805.1"/>
    </source>
</evidence>
<feature type="binding site" evidence="4">
    <location>
        <begin position="159"/>
        <end position="160"/>
    </location>
    <ligand>
        <name>substrate</name>
    </ligand>
</feature>
<dbReference type="SUPFAM" id="SSF54690">
    <property type="entry name" value="Molybdopterin synthase subunit MoaE"/>
    <property type="match status" value="1"/>
</dbReference>
<dbReference type="Gene3D" id="3.90.1170.40">
    <property type="entry name" value="Molybdopterin biosynthesis MoaE subunit"/>
    <property type="match status" value="1"/>
</dbReference>
<protein>
    <recommendedName>
        <fullName evidence="4">Molybdopterin synthase catalytic subunit</fullName>
        <ecNumber evidence="4">2.8.1.12</ecNumber>
    </recommendedName>
    <alternativeName>
        <fullName evidence="4">Common component for nitrate reductase and xanthine dehydrogenase protein H</fullName>
    </alternativeName>
    <alternativeName>
        <fullName evidence="4">Molybdenum cofactor synthesis protein 2 large subunit</fullName>
    </alternativeName>
    <alternativeName>
        <fullName evidence="4">Molybdenum cofactor synthesis protein 2B</fullName>
        <shortName evidence="4">MOCS2B</shortName>
    </alternativeName>
</protein>
<dbReference type="HAMAP" id="MF_03052">
    <property type="entry name" value="MOC2B"/>
    <property type="match status" value="1"/>
</dbReference>
<evidence type="ECO:0000256" key="4">
    <source>
        <dbReference type="HAMAP-Rule" id="MF_03052"/>
    </source>
</evidence>
<dbReference type="FunFam" id="3.90.1170.40:FF:000003">
    <property type="entry name" value="Molybdopterin converting factor subunit 2"/>
    <property type="match status" value="1"/>
</dbReference>
<dbReference type="PANTHER" id="PTHR23404">
    <property type="entry name" value="MOLYBDOPTERIN SYNTHASE RELATED"/>
    <property type="match status" value="1"/>
</dbReference>
<reference evidence="6" key="1">
    <citation type="submission" date="2023-01" db="EMBL/GenBank/DDBJ databases">
        <title>The growth and conidiation of Purpureocillium lavendulum are regulated by nitrogen source and histone H3K14 acetylation.</title>
        <authorList>
            <person name="Tang P."/>
            <person name="Han J."/>
            <person name="Zhang C."/>
            <person name="Tang P."/>
            <person name="Qi F."/>
            <person name="Zhang K."/>
            <person name="Liang L."/>
        </authorList>
    </citation>
    <scope>NUCLEOTIDE SEQUENCE</scope>
    <source>
        <strain evidence="6">YMF1.00683</strain>
    </source>
</reference>
<comment type="similarity">
    <text evidence="4">Belongs to the MoaE family. MOCS2B subfamily.</text>
</comment>
<keyword evidence="3 4" id="KW-0501">Molybdenum cofactor biosynthesis</keyword>
<dbReference type="Pfam" id="PF02391">
    <property type="entry name" value="MoaE"/>
    <property type="match status" value="1"/>
</dbReference>
<comment type="pathway">
    <text evidence="4">Cofactor biosynthesis; molybdopterin biosynthesis.</text>
</comment>
<keyword evidence="7" id="KW-1185">Reference proteome</keyword>
<evidence type="ECO:0000256" key="5">
    <source>
        <dbReference type="SAM" id="MobiDB-lite"/>
    </source>
</evidence>
<proteinExistence type="inferred from homology"/>
<dbReference type="GO" id="GO:1990140">
    <property type="term" value="C:molybdopterin synthase complex"/>
    <property type="evidence" value="ECO:0007669"/>
    <property type="project" value="UniProtKB-UniRule"/>
</dbReference>
<keyword evidence="2 4" id="KW-0808">Transferase</keyword>
<comment type="caution">
    <text evidence="6">The sequence shown here is derived from an EMBL/GenBank/DDBJ whole genome shotgun (WGS) entry which is preliminary data.</text>
</comment>
<evidence type="ECO:0000313" key="7">
    <source>
        <dbReference type="Proteomes" id="UP001163105"/>
    </source>
</evidence>
<evidence type="ECO:0000256" key="1">
    <source>
        <dbReference type="ARBA" id="ARBA00022490"/>
    </source>
</evidence>
<feature type="binding site" evidence="4">
    <location>
        <begin position="182"/>
        <end position="184"/>
    </location>
    <ligand>
        <name>substrate</name>
    </ligand>
</feature>
<gene>
    <name evidence="6" type="primary">MOCS2B</name>
    <name evidence="4" type="synonym">cnxH</name>
    <name evidence="6" type="ORF">O9K51_01578</name>
</gene>
<dbReference type="CDD" id="cd00756">
    <property type="entry name" value="MoaE"/>
    <property type="match status" value="1"/>
</dbReference>
<sequence>MWPALPTTGALRHHDILATSRLGPSTSVNFPPANARPAQHPSIMDNAAQDDETWELSADGCHVWLTRDHLDAVQTMNRVRSPKAGAIVLFAGTTRDSFAGKPVKELTYTAYNKRALRTMLAICVALRDKHGLKGVAMAHRLGTVPIAEESILIAVSAPHRQAAWRAGEEALEECKARVEVWKREEFHGEEGVWRANRDGARGDRITES</sequence>
<name>A0AB34G9H2_9HYPO</name>